<accession>A0AAV8EZK6</accession>
<comment type="similarity">
    <text evidence="1">Belongs to the 'GDSL' lipolytic enzyme family.</text>
</comment>
<comment type="caution">
    <text evidence="3">The sequence shown here is derived from an EMBL/GenBank/DDBJ whole genome shotgun (WGS) entry which is preliminary data.</text>
</comment>
<dbReference type="EMBL" id="JAMFTS010000002">
    <property type="protein sequence ID" value="KAJ4783753.1"/>
    <property type="molecule type" value="Genomic_DNA"/>
</dbReference>
<dbReference type="GO" id="GO:0016788">
    <property type="term" value="F:hydrolase activity, acting on ester bonds"/>
    <property type="evidence" value="ECO:0007669"/>
    <property type="project" value="InterPro"/>
</dbReference>
<dbReference type="CDD" id="cd01837">
    <property type="entry name" value="SGNH_plant_lipase_like"/>
    <property type="match status" value="1"/>
</dbReference>
<protein>
    <submittedName>
        <fullName evidence="3">GDSL esterase/lipase EXL3</fullName>
    </submittedName>
</protein>
<dbReference type="SUPFAM" id="SSF52266">
    <property type="entry name" value="SGNH hydrolase"/>
    <property type="match status" value="1"/>
</dbReference>
<proteinExistence type="inferred from homology"/>
<dbReference type="InterPro" id="IPR001087">
    <property type="entry name" value="GDSL"/>
</dbReference>
<dbReference type="AlphaFoldDB" id="A0AAV8EZK6"/>
<feature type="chain" id="PRO_5043720409" evidence="2">
    <location>
        <begin position="23"/>
        <end position="363"/>
    </location>
</feature>
<feature type="signal peptide" evidence="2">
    <location>
        <begin position="1"/>
        <end position="22"/>
    </location>
</feature>
<dbReference type="Gene3D" id="3.40.50.1110">
    <property type="entry name" value="SGNH hydrolase"/>
    <property type="match status" value="1"/>
</dbReference>
<dbReference type="Pfam" id="PF00657">
    <property type="entry name" value="Lipase_GDSL"/>
    <property type="match status" value="1"/>
</dbReference>
<dbReference type="PANTHER" id="PTHR45642">
    <property type="entry name" value="GDSL ESTERASE/LIPASE EXL3"/>
    <property type="match status" value="1"/>
</dbReference>
<dbReference type="FunFam" id="3.40.50.1110:FF:000003">
    <property type="entry name" value="GDSL esterase/lipase APG"/>
    <property type="match status" value="1"/>
</dbReference>
<dbReference type="Proteomes" id="UP001140206">
    <property type="component" value="Chromosome 2"/>
</dbReference>
<keyword evidence="4" id="KW-1185">Reference proteome</keyword>
<sequence length="363" mass="40234">MPRSIPDQILVYILLILSSAPALHVHGNLNCTTIAWRSVPAVFAFGDSIVDSGNNDAIVTFTKCNFPPYGQDFADRRPTGRFSNGRIPPDFIASLVCVKDLIPAYLGTDLKSDDLLTGVSFGSGGTGYDPLTPVLVSVLSMSKQLDLFAEYKERLKEIAGPDTAASIVVESLYLVCAGSNDILNNYYLGLIRRLQYDISSYADFLIQQISDFVHRLYQHGARKIAIVGLPPLGCLPLQRALFGGPKRDCEASRNRAALLFNSMLEKYIFRLQAELKCQTIGYVDIYDILLDIITSPQNFGFEEATKGCCGTGHFEVSFLCNSITASTCVDDTKFVFWDSVHPTQQSYKIIVDYVFPRYIQILL</sequence>
<reference evidence="3" key="1">
    <citation type="submission" date="2022-08" db="EMBL/GenBank/DDBJ databases">
        <authorList>
            <person name="Marques A."/>
        </authorList>
    </citation>
    <scope>NUCLEOTIDE SEQUENCE</scope>
    <source>
        <strain evidence="3">RhyPub2mFocal</strain>
        <tissue evidence="3">Leaves</tissue>
    </source>
</reference>
<evidence type="ECO:0000313" key="3">
    <source>
        <dbReference type="EMBL" id="KAJ4783753.1"/>
    </source>
</evidence>
<dbReference type="InterPro" id="IPR050592">
    <property type="entry name" value="GDSL_lipolytic_enzyme"/>
</dbReference>
<name>A0AAV8EZK6_9POAL</name>
<organism evidence="3 4">
    <name type="scientific">Rhynchospora pubera</name>
    <dbReference type="NCBI Taxonomy" id="906938"/>
    <lineage>
        <taxon>Eukaryota</taxon>
        <taxon>Viridiplantae</taxon>
        <taxon>Streptophyta</taxon>
        <taxon>Embryophyta</taxon>
        <taxon>Tracheophyta</taxon>
        <taxon>Spermatophyta</taxon>
        <taxon>Magnoliopsida</taxon>
        <taxon>Liliopsida</taxon>
        <taxon>Poales</taxon>
        <taxon>Cyperaceae</taxon>
        <taxon>Cyperoideae</taxon>
        <taxon>Rhynchosporeae</taxon>
        <taxon>Rhynchospora</taxon>
    </lineage>
</organism>
<dbReference type="InterPro" id="IPR036514">
    <property type="entry name" value="SGNH_hydro_sf"/>
</dbReference>
<keyword evidence="2" id="KW-0732">Signal</keyword>
<gene>
    <name evidence="3" type="ORF">LUZ62_034999</name>
</gene>
<evidence type="ECO:0000313" key="4">
    <source>
        <dbReference type="Proteomes" id="UP001140206"/>
    </source>
</evidence>
<dbReference type="InterPro" id="IPR035669">
    <property type="entry name" value="SGNH_plant_lipase-like"/>
</dbReference>
<evidence type="ECO:0000256" key="2">
    <source>
        <dbReference type="SAM" id="SignalP"/>
    </source>
</evidence>
<dbReference type="PANTHER" id="PTHR45642:SF3">
    <property type="entry name" value="OS09G0540400 PROTEIN"/>
    <property type="match status" value="1"/>
</dbReference>
<evidence type="ECO:0000256" key="1">
    <source>
        <dbReference type="ARBA" id="ARBA00008668"/>
    </source>
</evidence>